<dbReference type="RefSeq" id="WP_198092906.1">
    <property type="nucleotide sequence ID" value="NZ_JAEDAQ010000018.1"/>
</dbReference>
<dbReference type="EMBL" id="JAEDAQ010000018">
    <property type="protein sequence ID" value="MBH9581747.1"/>
    <property type="molecule type" value="Genomic_DNA"/>
</dbReference>
<organism evidence="1 2">
    <name type="scientific">Staphylococcus felis</name>
    <dbReference type="NCBI Taxonomy" id="46127"/>
    <lineage>
        <taxon>Bacteria</taxon>
        <taxon>Bacillati</taxon>
        <taxon>Bacillota</taxon>
        <taxon>Bacilli</taxon>
        <taxon>Bacillales</taxon>
        <taxon>Staphylococcaceae</taxon>
        <taxon>Staphylococcus</taxon>
    </lineage>
</organism>
<reference evidence="1 2" key="1">
    <citation type="submission" date="2020-12" db="EMBL/GenBank/DDBJ databases">
        <title>Genomic analysis of Staphylococcus felis from a cat with skin infection.</title>
        <authorList>
            <person name="Aslantas O."/>
            <person name="Keskin O."/>
            <person name="Buyukaltay K."/>
            <person name="Gullu Yucetepe A."/>
        </authorList>
    </citation>
    <scope>NUCLEOTIDE SEQUENCE [LARGE SCALE GENOMIC DNA]</scope>
    <source>
        <strain evidence="1 2">HARRANVET</strain>
    </source>
</reference>
<proteinExistence type="predicted"/>
<evidence type="ECO:0008006" key="3">
    <source>
        <dbReference type="Google" id="ProtNLM"/>
    </source>
</evidence>
<comment type="caution">
    <text evidence="1">The sequence shown here is derived from an EMBL/GenBank/DDBJ whole genome shotgun (WGS) entry which is preliminary data.</text>
</comment>
<dbReference type="Proteomes" id="UP000597038">
    <property type="component" value="Unassembled WGS sequence"/>
</dbReference>
<keyword evidence="2" id="KW-1185">Reference proteome</keyword>
<evidence type="ECO:0000313" key="2">
    <source>
        <dbReference type="Proteomes" id="UP000597038"/>
    </source>
</evidence>
<protein>
    <recommendedName>
        <fullName evidence="3">Phage protein</fullName>
    </recommendedName>
</protein>
<evidence type="ECO:0000313" key="1">
    <source>
        <dbReference type="EMBL" id="MBH9581747.1"/>
    </source>
</evidence>
<name>A0ABS0QRE6_9STAP</name>
<accession>A0ABS0QRE6</accession>
<sequence>MDFSQDEIAIIYDALYHLECTTDVYSNPYNELSKEKYTNAFISAFDKISESSIKERKGWLYFE</sequence>
<gene>
    <name evidence="1" type="ORF">I9026_10225</name>
</gene>